<organism evidence="1 2">
    <name type="scientific">Hymenochirus boettgeri</name>
    <name type="common">Congo dwarf clawed frog</name>
    <dbReference type="NCBI Taxonomy" id="247094"/>
    <lineage>
        <taxon>Eukaryota</taxon>
        <taxon>Metazoa</taxon>
        <taxon>Chordata</taxon>
        <taxon>Craniata</taxon>
        <taxon>Vertebrata</taxon>
        <taxon>Euteleostomi</taxon>
        <taxon>Amphibia</taxon>
        <taxon>Batrachia</taxon>
        <taxon>Anura</taxon>
        <taxon>Pipoidea</taxon>
        <taxon>Pipidae</taxon>
        <taxon>Pipinae</taxon>
        <taxon>Hymenochirus</taxon>
    </lineage>
</organism>
<comment type="caution">
    <text evidence="1">The sequence shown here is derived from an EMBL/GenBank/DDBJ whole genome shotgun (WGS) entry which is preliminary data.</text>
</comment>
<dbReference type="EMBL" id="JAACNH010000003">
    <property type="protein sequence ID" value="KAG8448209.1"/>
    <property type="molecule type" value="Genomic_DNA"/>
</dbReference>
<dbReference type="Proteomes" id="UP000812440">
    <property type="component" value="Chromosome 8_10"/>
</dbReference>
<evidence type="ECO:0000313" key="2">
    <source>
        <dbReference type="Proteomes" id="UP000812440"/>
    </source>
</evidence>
<reference evidence="1" key="1">
    <citation type="thesis" date="2020" institute="ProQuest LLC" country="789 East Eisenhower Parkway, Ann Arbor, MI, USA">
        <title>Comparative Genomics and Chromosome Evolution.</title>
        <authorList>
            <person name="Mudd A.B."/>
        </authorList>
    </citation>
    <scope>NUCLEOTIDE SEQUENCE</scope>
    <source>
        <strain evidence="1">Female2</strain>
        <tissue evidence="1">Blood</tissue>
    </source>
</reference>
<gene>
    <name evidence="1" type="ORF">GDO86_015342</name>
</gene>
<sequence length="84" mass="10030">MQQYDHMIRGSYWLTAKIFFYLSRYGKHIIFSQLYIQGLTTIRLFYLLGRRKINVAVSQCDPWLKIMAITCEGKPYSCKQRLNT</sequence>
<protein>
    <submittedName>
        <fullName evidence="1">Uncharacterized protein</fullName>
    </submittedName>
</protein>
<evidence type="ECO:0000313" key="1">
    <source>
        <dbReference type="EMBL" id="KAG8448209.1"/>
    </source>
</evidence>
<name>A0A8T2JSJ7_9PIPI</name>
<proteinExistence type="predicted"/>
<dbReference type="AlphaFoldDB" id="A0A8T2JSJ7"/>
<keyword evidence="2" id="KW-1185">Reference proteome</keyword>
<accession>A0A8T2JSJ7</accession>